<feature type="compositionally biased region" description="Basic and acidic residues" evidence="1">
    <location>
        <begin position="107"/>
        <end position="124"/>
    </location>
</feature>
<protein>
    <submittedName>
        <fullName evidence="3">Paraneoplastic antigen-like protein 8B</fullName>
    </submittedName>
</protein>
<dbReference type="EMBL" id="JAGFMF010011711">
    <property type="protein sequence ID" value="KAG8515293.1"/>
    <property type="molecule type" value="Genomic_DNA"/>
</dbReference>
<proteinExistence type="predicted"/>
<sequence>MALSLLRDWCRGLEVDAHRALLAAGIPEGLEPAAIAAVLQPALRPLGTFMLRNTSAVSPGKAQAAPVEFVEDIEHAAIPREMPAEDGVGGFCAGSARRTRRQMERLLLGERPQRAGRCGRDPHGHSHPAPLGDPLAGPGVGAGGQEGPSGWQKQGQRQQVGPEG</sequence>
<dbReference type="Pfam" id="PF20846">
    <property type="entry name" value="PNMA_N"/>
    <property type="match status" value="1"/>
</dbReference>
<dbReference type="InterPro" id="IPR048271">
    <property type="entry name" value="PNMA_N"/>
</dbReference>
<keyword evidence="4" id="KW-1185">Reference proteome</keyword>
<comment type="caution">
    <text evidence="3">The sequence shown here is derived from an EMBL/GenBank/DDBJ whole genome shotgun (WGS) entry which is preliminary data.</text>
</comment>
<gene>
    <name evidence="3" type="ORF">J0S82_018225</name>
</gene>
<evidence type="ECO:0000313" key="4">
    <source>
        <dbReference type="Proteomes" id="UP000700334"/>
    </source>
</evidence>
<dbReference type="OrthoDB" id="9665701at2759"/>
<feature type="compositionally biased region" description="Gly residues" evidence="1">
    <location>
        <begin position="138"/>
        <end position="147"/>
    </location>
</feature>
<feature type="domain" description="Paraneoplastic antigen Ma-like N-terminal" evidence="2">
    <location>
        <begin position="1"/>
        <end position="88"/>
    </location>
</feature>
<dbReference type="InterPro" id="IPR026523">
    <property type="entry name" value="PNMA"/>
</dbReference>
<feature type="compositionally biased region" description="Polar residues" evidence="1">
    <location>
        <begin position="151"/>
        <end position="164"/>
    </location>
</feature>
<evidence type="ECO:0000313" key="3">
    <source>
        <dbReference type="EMBL" id="KAG8515293.1"/>
    </source>
</evidence>
<organism evidence="3 4">
    <name type="scientific">Galemys pyrenaicus</name>
    <name type="common">Iberian desman</name>
    <name type="synonym">Pyrenean desman</name>
    <dbReference type="NCBI Taxonomy" id="202257"/>
    <lineage>
        <taxon>Eukaryota</taxon>
        <taxon>Metazoa</taxon>
        <taxon>Chordata</taxon>
        <taxon>Craniata</taxon>
        <taxon>Vertebrata</taxon>
        <taxon>Euteleostomi</taxon>
        <taxon>Mammalia</taxon>
        <taxon>Eutheria</taxon>
        <taxon>Laurasiatheria</taxon>
        <taxon>Eulipotyphla</taxon>
        <taxon>Talpidae</taxon>
        <taxon>Galemys</taxon>
    </lineage>
</organism>
<name>A0A8J6A7K3_GALPY</name>
<reference evidence="3" key="1">
    <citation type="journal article" date="2021" name="Evol. Appl.">
        <title>The genome of the Pyrenean desman and the effects of bottlenecks and inbreeding on the genomic landscape of an endangered species.</title>
        <authorList>
            <person name="Escoda L."/>
            <person name="Castresana J."/>
        </authorList>
    </citation>
    <scope>NUCLEOTIDE SEQUENCE</scope>
    <source>
        <strain evidence="3">IBE-C5619</strain>
    </source>
</reference>
<dbReference type="PANTHER" id="PTHR23095:SF45">
    <property type="entry name" value="PARANEOPLASTIC ANTIGEN-LIKE PROTEIN 8B"/>
    <property type="match status" value="1"/>
</dbReference>
<feature type="compositionally biased region" description="Low complexity" evidence="1">
    <location>
        <begin position="128"/>
        <end position="137"/>
    </location>
</feature>
<feature type="region of interest" description="Disordered" evidence="1">
    <location>
        <begin position="107"/>
        <end position="164"/>
    </location>
</feature>
<accession>A0A8J6A7K3</accession>
<dbReference type="PANTHER" id="PTHR23095">
    <property type="entry name" value="PARANEOPLASTIC ANTIGEN"/>
    <property type="match status" value="1"/>
</dbReference>
<dbReference type="Proteomes" id="UP000700334">
    <property type="component" value="Unassembled WGS sequence"/>
</dbReference>
<dbReference type="AlphaFoldDB" id="A0A8J6A7K3"/>
<evidence type="ECO:0000259" key="2">
    <source>
        <dbReference type="Pfam" id="PF20846"/>
    </source>
</evidence>
<evidence type="ECO:0000256" key="1">
    <source>
        <dbReference type="SAM" id="MobiDB-lite"/>
    </source>
</evidence>